<dbReference type="EMBL" id="VOSK01000170">
    <property type="protein sequence ID" value="MPR28772.1"/>
    <property type="molecule type" value="Genomic_DNA"/>
</dbReference>
<organism evidence="1 2">
    <name type="scientific">Microvirga tunisiensis</name>
    <dbReference type="NCBI Taxonomy" id="2108360"/>
    <lineage>
        <taxon>Bacteria</taxon>
        <taxon>Pseudomonadati</taxon>
        <taxon>Pseudomonadota</taxon>
        <taxon>Alphaproteobacteria</taxon>
        <taxon>Hyphomicrobiales</taxon>
        <taxon>Methylobacteriaceae</taxon>
        <taxon>Microvirga</taxon>
    </lineage>
</organism>
<dbReference type="Proteomes" id="UP000403266">
    <property type="component" value="Unassembled WGS sequence"/>
</dbReference>
<dbReference type="AlphaFoldDB" id="A0A5N7MP37"/>
<proteinExistence type="predicted"/>
<comment type="caution">
    <text evidence="1">The sequence shown here is derived from an EMBL/GenBank/DDBJ whole genome shotgun (WGS) entry which is preliminary data.</text>
</comment>
<dbReference type="RefSeq" id="WP_162003283.1">
    <property type="nucleotide sequence ID" value="NZ_VOSJ01000180.1"/>
</dbReference>
<sequence>MTYKLFRLAAGSYDVLLDGVIIASLISNGDTHNTVWTVELLADPAPEERPKPFTEMEHTFRNLEEVRTWLGGAEIQNASSDSKA</sequence>
<accession>A0A5N7MP37</accession>
<evidence type="ECO:0000313" key="2">
    <source>
        <dbReference type="Proteomes" id="UP000403266"/>
    </source>
</evidence>
<keyword evidence="2" id="KW-1185">Reference proteome</keyword>
<protein>
    <submittedName>
        <fullName evidence="1">Uncharacterized protein</fullName>
    </submittedName>
</protein>
<evidence type="ECO:0000313" key="1">
    <source>
        <dbReference type="EMBL" id="MPR28772.1"/>
    </source>
</evidence>
<reference evidence="1 2" key="1">
    <citation type="journal article" date="2019" name="Syst. Appl. Microbiol.">
        <title>Microvirga tunisiensis sp. nov., a root nodule symbiotic bacterium isolated from Lupinus micranthus and L. luteus grown in Northern Tunisia.</title>
        <authorList>
            <person name="Msaddak A."/>
            <person name="Rejili M."/>
            <person name="Duran D."/>
            <person name="Mars M."/>
            <person name="Palacios J.M."/>
            <person name="Ruiz-Argueso T."/>
            <person name="Rey L."/>
            <person name="Imperial J."/>
        </authorList>
    </citation>
    <scope>NUCLEOTIDE SEQUENCE [LARGE SCALE GENOMIC DNA]</scope>
    <source>
        <strain evidence="1 2">Lmie10</strain>
    </source>
</reference>
<name>A0A5N7MP37_9HYPH</name>
<gene>
    <name evidence="1" type="ORF">FS320_27445</name>
</gene>